<dbReference type="AlphaFoldDB" id="A0A0A0J7N4"/>
<proteinExistence type="predicted"/>
<feature type="transmembrane region" description="Helical" evidence="2">
    <location>
        <begin position="172"/>
        <end position="193"/>
    </location>
</feature>
<protein>
    <submittedName>
        <fullName evidence="3">Uncharacterized protein</fullName>
    </submittedName>
</protein>
<keyword evidence="2" id="KW-0812">Transmembrane</keyword>
<dbReference type="eggNOG" id="ENOG5033FW7">
    <property type="taxonomic scope" value="Bacteria"/>
</dbReference>
<keyword evidence="2" id="KW-0472">Membrane</keyword>
<dbReference type="Proteomes" id="UP000030002">
    <property type="component" value="Unassembled WGS sequence"/>
</dbReference>
<evidence type="ECO:0000256" key="1">
    <source>
        <dbReference type="SAM" id="MobiDB-lite"/>
    </source>
</evidence>
<gene>
    <name evidence="3" type="ORF">N802_14200</name>
</gene>
<reference evidence="3 4" key="1">
    <citation type="submission" date="2013-08" db="EMBL/GenBank/DDBJ databases">
        <title>The genome sequence of Knoellia sinensis.</title>
        <authorList>
            <person name="Zhu W."/>
            <person name="Wang G."/>
        </authorList>
    </citation>
    <scope>NUCLEOTIDE SEQUENCE [LARGE SCALE GENOMIC DNA]</scope>
    <source>
        <strain evidence="3 4">KCTC 19936</strain>
    </source>
</reference>
<dbReference type="EMBL" id="AVPJ01000004">
    <property type="protein sequence ID" value="KGN33400.1"/>
    <property type="molecule type" value="Genomic_DNA"/>
</dbReference>
<keyword evidence="2" id="KW-1133">Transmembrane helix</keyword>
<evidence type="ECO:0000313" key="4">
    <source>
        <dbReference type="Proteomes" id="UP000030002"/>
    </source>
</evidence>
<feature type="region of interest" description="Disordered" evidence="1">
    <location>
        <begin position="87"/>
        <end position="168"/>
    </location>
</feature>
<sequence length="236" mass="25350">MHDSQRATGLGRLRTGIAVVIARDVAPSNVAPFQVIVRSRPREANHMNDRDIDAEFDAIVAHWDDAPVEPSGPRTVYDITAAYAALSPPETDAPSPPEQVTDEGSPATDDTATPELADESDGDRREGSEAGAESATAPPTGWRGPTAEVDEDEADDDPSPRGMADLPPPEDIGYWGAVIGMVGGPLLLIWVLIVRPFYQGWWTLGSILLFVGGFALLVMRQPVRRDPEDSDDGSRV</sequence>
<accession>A0A0A0J7N4</accession>
<name>A0A0A0J7N4_9MICO</name>
<keyword evidence="4" id="KW-1185">Reference proteome</keyword>
<evidence type="ECO:0000256" key="2">
    <source>
        <dbReference type="SAM" id="Phobius"/>
    </source>
</evidence>
<feature type="compositionally biased region" description="Acidic residues" evidence="1">
    <location>
        <begin position="148"/>
        <end position="157"/>
    </location>
</feature>
<feature type="transmembrane region" description="Helical" evidence="2">
    <location>
        <begin position="199"/>
        <end position="219"/>
    </location>
</feature>
<comment type="caution">
    <text evidence="3">The sequence shown here is derived from an EMBL/GenBank/DDBJ whole genome shotgun (WGS) entry which is preliminary data.</text>
</comment>
<evidence type="ECO:0000313" key="3">
    <source>
        <dbReference type="EMBL" id="KGN33400.1"/>
    </source>
</evidence>
<organism evidence="3 4">
    <name type="scientific">Knoellia sinensis KCTC 19936</name>
    <dbReference type="NCBI Taxonomy" id="1385520"/>
    <lineage>
        <taxon>Bacteria</taxon>
        <taxon>Bacillati</taxon>
        <taxon>Actinomycetota</taxon>
        <taxon>Actinomycetes</taxon>
        <taxon>Micrococcales</taxon>
        <taxon>Intrasporangiaceae</taxon>
        <taxon>Knoellia</taxon>
    </lineage>
</organism>
<feature type="compositionally biased region" description="Low complexity" evidence="1">
    <location>
        <begin position="129"/>
        <end position="141"/>
    </location>
</feature>